<evidence type="ECO:0000256" key="2">
    <source>
        <dbReference type="ARBA" id="ARBA00005562"/>
    </source>
</evidence>
<comment type="caution">
    <text evidence="12">The sequence shown here is derived from an EMBL/GenBank/DDBJ whole genome shotgun (WGS) entry which is preliminary data.</text>
</comment>
<dbReference type="FunFam" id="1.10.10.10:FF:000335">
    <property type="entry name" value="Spi-C transcription factor"/>
    <property type="match status" value="1"/>
</dbReference>
<dbReference type="SMART" id="SM00413">
    <property type="entry name" value="ETS"/>
    <property type="match status" value="1"/>
</dbReference>
<evidence type="ECO:0000256" key="1">
    <source>
        <dbReference type="ARBA" id="ARBA00004123"/>
    </source>
</evidence>
<evidence type="ECO:0000256" key="3">
    <source>
        <dbReference type="ARBA" id="ARBA00023015"/>
    </source>
</evidence>
<dbReference type="PANTHER" id="PTHR11849:SF17">
    <property type="entry name" value="TRANSCRIPTION FACTOR SPI-C"/>
    <property type="match status" value="1"/>
</dbReference>
<comment type="subcellular location">
    <subcellularLocation>
        <location evidence="1 10">Nucleus</location>
    </subcellularLocation>
</comment>
<evidence type="ECO:0000256" key="7">
    <source>
        <dbReference type="ARBA" id="ARBA00055710"/>
    </source>
</evidence>
<gene>
    <name evidence="12" type="ORF">GDO54_006889</name>
</gene>
<name>A0AAV3B711_PYXAD</name>
<evidence type="ECO:0000256" key="4">
    <source>
        <dbReference type="ARBA" id="ARBA00023125"/>
    </source>
</evidence>
<reference evidence="12" key="1">
    <citation type="thesis" date="2020" institute="ProQuest LLC" country="789 East Eisenhower Parkway, Ann Arbor, MI, USA">
        <title>Comparative Genomics and Chromosome Evolution.</title>
        <authorList>
            <person name="Mudd A.B."/>
        </authorList>
    </citation>
    <scope>NUCLEOTIDE SEQUENCE</scope>
    <source>
        <strain evidence="12">1538</strain>
        <tissue evidence="12">Blood</tissue>
    </source>
</reference>
<dbReference type="Pfam" id="PF00178">
    <property type="entry name" value="Ets"/>
    <property type="match status" value="1"/>
</dbReference>
<dbReference type="GO" id="GO:0005634">
    <property type="term" value="C:nucleus"/>
    <property type="evidence" value="ECO:0007669"/>
    <property type="project" value="UniProtKB-SubCell"/>
</dbReference>
<protein>
    <recommendedName>
        <fullName evidence="9">Transcription factor Spi-C</fullName>
    </recommendedName>
</protein>
<keyword evidence="5" id="KW-0804">Transcription</keyword>
<evidence type="ECO:0000256" key="8">
    <source>
        <dbReference type="ARBA" id="ARBA00063209"/>
    </source>
</evidence>
<dbReference type="PANTHER" id="PTHR11849">
    <property type="entry name" value="ETS"/>
    <property type="match status" value="1"/>
</dbReference>
<keyword evidence="6 10" id="KW-0539">Nucleus</keyword>
<dbReference type="GO" id="GO:0000981">
    <property type="term" value="F:DNA-binding transcription factor activity, RNA polymerase II-specific"/>
    <property type="evidence" value="ECO:0007669"/>
    <property type="project" value="TreeGrafter"/>
</dbReference>
<comment type="subunit">
    <text evidence="8">Binds DNA as a monomer.</text>
</comment>
<dbReference type="GO" id="GO:0030154">
    <property type="term" value="P:cell differentiation"/>
    <property type="evidence" value="ECO:0007669"/>
    <property type="project" value="TreeGrafter"/>
</dbReference>
<evidence type="ECO:0000256" key="6">
    <source>
        <dbReference type="ARBA" id="ARBA00023242"/>
    </source>
</evidence>
<comment type="function">
    <text evidence="7">Controls the development of red pulp macrophages required for red blood cells recycling and iron homeostasis. Transcription factor that binds to the PU-box, a purine-rich DNA sequence (5'-GAGGA[AT]-3') that can act as a lymphoid-specific enhancer. Regulates VCAM1 gene expression.</text>
</comment>
<dbReference type="InterPro" id="IPR036390">
    <property type="entry name" value="WH_DNA-bd_sf"/>
</dbReference>
<dbReference type="SUPFAM" id="SSF46785">
    <property type="entry name" value="Winged helix' DNA-binding domain"/>
    <property type="match status" value="1"/>
</dbReference>
<evidence type="ECO:0000259" key="11">
    <source>
        <dbReference type="PROSITE" id="PS50061"/>
    </source>
</evidence>
<sequence length="186" mass="22134">MPNFTSNLLFSLQISGSEDFINHSFESTQDNHLISAVPASTIPLKEGRKKIRLYEYLYTALYDPNMIHCIQWVDEPNGIFQFVSKNKEKLAELWGKQKGNRKIMTYQKMARALRNYSRTGEVMKVRRKLTYQFSELVLQRLCLTGKESMYCQYIQPGLEYWSNYCEINFNRYTHNNHVYPFSYQYT</sequence>
<dbReference type="InterPro" id="IPR036388">
    <property type="entry name" value="WH-like_DNA-bd_sf"/>
</dbReference>
<evidence type="ECO:0000256" key="5">
    <source>
        <dbReference type="ARBA" id="ARBA00023163"/>
    </source>
</evidence>
<comment type="similarity">
    <text evidence="2 10">Belongs to the ETS family.</text>
</comment>
<dbReference type="InterPro" id="IPR046328">
    <property type="entry name" value="ETS_fam"/>
</dbReference>
<dbReference type="PROSITE" id="PS50061">
    <property type="entry name" value="ETS_DOMAIN_3"/>
    <property type="match status" value="1"/>
</dbReference>
<evidence type="ECO:0000313" key="13">
    <source>
        <dbReference type="Proteomes" id="UP001181693"/>
    </source>
</evidence>
<organism evidence="12 13">
    <name type="scientific">Pyxicephalus adspersus</name>
    <name type="common">African bullfrog</name>
    <dbReference type="NCBI Taxonomy" id="30357"/>
    <lineage>
        <taxon>Eukaryota</taxon>
        <taxon>Metazoa</taxon>
        <taxon>Chordata</taxon>
        <taxon>Craniata</taxon>
        <taxon>Vertebrata</taxon>
        <taxon>Euteleostomi</taxon>
        <taxon>Amphibia</taxon>
        <taxon>Batrachia</taxon>
        <taxon>Anura</taxon>
        <taxon>Neobatrachia</taxon>
        <taxon>Ranoidea</taxon>
        <taxon>Pyxicephalidae</taxon>
        <taxon>Pyxicephalinae</taxon>
        <taxon>Pyxicephalus</taxon>
    </lineage>
</organism>
<feature type="domain" description="ETS" evidence="11">
    <location>
        <begin position="51"/>
        <end position="134"/>
    </location>
</feature>
<keyword evidence="13" id="KW-1185">Reference proteome</keyword>
<keyword evidence="3" id="KW-0805">Transcription regulation</keyword>
<evidence type="ECO:0000256" key="10">
    <source>
        <dbReference type="RuleBase" id="RU004019"/>
    </source>
</evidence>
<dbReference type="InterPro" id="IPR000418">
    <property type="entry name" value="Ets_dom"/>
</dbReference>
<dbReference type="PRINTS" id="PR00454">
    <property type="entry name" value="ETSDOMAIN"/>
</dbReference>
<dbReference type="EMBL" id="DYDO01000002">
    <property type="protein sequence ID" value="DBA30968.1"/>
    <property type="molecule type" value="Genomic_DNA"/>
</dbReference>
<dbReference type="AlphaFoldDB" id="A0AAV3B711"/>
<evidence type="ECO:0000256" key="9">
    <source>
        <dbReference type="ARBA" id="ARBA00074964"/>
    </source>
</evidence>
<dbReference type="PROSITE" id="PS00346">
    <property type="entry name" value="ETS_DOMAIN_2"/>
    <property type="match status" value="1"/>
</dbReference>
<evidence type="ECO:0000313" key="12">
    <source>
        <dbReference type="EMBL" id="DBA30968.1"/>
    </source>
</evidence>
<keyword evidence="4 10" id="KW-0238">DNA-binding</keyword>
<accession>A0AAV3B711</accession>
<dbReference type="Gene3D" id="1.10.10.10">
    <property type="entry name" value="Winged helix-like DNA-binding domain superfamily/Winged helix DNA-binding domain"/>
    <property type="match status" value="1"/>
</dbReference>
<dbReference type="GO" id="GO:0043565">
    <property type="term" value="F:sequence-specific DNA binding"/>
    <property type="evidence" value="ECO:0007669"/>
    <property type="project" value="InterPro"/>
</dbReference>
<proteinExistence type="inferred from homology"/>
<dbReference type="Proteomes" id="UP001181693">
    <property type="component" value="Unassembled WGS sequence"/>
</dbReference>